<dbReference type="Gene3D" id="1.10.472.170">
    <property type="match status" value="1"/>
</dbReference>
<sequence>MNINKYFELTDNDLDNLLMGIKLKPTKNNNNIMNCINCKSKELINNNIKNQIICSNCGVVNAESFDENPDISMNENDTSARYSTPSSFFFPQSSLGTKILGNSKLSILQRQGQMPYKEKSLMEVLEKIQYKCKNYGITQTIIDSAKILYKKITETVNFKGKRQGKIIIMRCTNRRSIIAACLFYACKLQNETRSPKEIADIYELPIKYINRGCRKFCDLIDINTLFNQINSSQPSDFIRYANILNLSKNIMSTIYDVSINIHNLNIVSSHEPPSIAAGSIYFVIQYYKLPFTKNQISEIFPKNISLVTISKIYRRIFPYQKIILNNNISNLIINHYDKIYKLLNFNLE</sequence>
<proteinExistence type="predicted"/>
<dbReference type="PANTHER" id="PTHR11618:SF13">
    <property type="entry name" value="TRANSCRIPTION INITIATION FACTOR IIB"/>
    <property type="match status" value="1"/>
</dbReference>
<dbReference type="GO" id="GO:0097550">
    <property type="term" value="C:transcription preinitiation complex"/>
    <property type="evidence" value="ECO:0007669"/>
    <property type="project" value="TreeGrafter"/>
</dbReference>
<organism evidence="4">
    <name type="scientific">viral metagenome</name>
    <dbReference type="NCBI Taxonomy" id="1070528"/>
    <lineage>
        <taxon>unclassified sequences</taxon>
        <taxon>metagenomes</taxon>
        <taxon>organismal metagenomes</taxon>
    </lineage>
</organism>
<protein>
    <recommendedName>
        <fullName evidence="3">Transcription factor TFIIB cyclin-like domain-containing protein</fullName>
    </recommendedName>
</protein>
<dbReference type="InterPro" id="IPR000812">
    <property type="entry name" value="TFIIB"/>
</dbReference>
<dbReference type="EMBL" id="MN739901">
    <property type="protein sequence ID" value="QHT76744.1"/>
    <property type="molecule type" value="Genomic_DNA"/>
</dbReference>
<accession>A0A6C0H8A6</accession>
<dbReference type="Pfam" id="PF00382">
    <property type="entry name" value="TFIIB"/>
    <property type="match status" value="1"/>
</dbReference>
<dbReference type="GO" id="GO:0005634">
    <property type="term" value="C:nucleus"/>
    <property type="evidence" value="ECO:0007669"/>
    <property type="project" value="TreeGrafter"/>
</dbReference>
<dbReference type="InterPro" id="IPR036915">
    <property type="entry name" value="Cyclin-like_sf"/>
</dbReference>
<dbReference type="GO" id="GO:0070897">
    <property type="term" value="P:transcription preinitiation complex assembly"/>
    <property type="evidence" value="ECO:0007669"/>
    <property type="project" value="InterPro"/>
</dbReference>
<keyword evidence="2" id="KW-0804">Transcription</keyword>
<feature type="domain" description="Transcription factor TFIIB cyclin-like" evidence="3">
    <location>
        <begin position="119"/>
        <end position="207"/>
    </location>
</feature>
<dbReference type="PANTHER" id="PTHR11618">
    <property type="entry name" value="TRANSCRIPTION INITIATION FACTOR IIB-RELATED"/>
    <property type="match status" value="1"/>
</dbReference>
<evidence type="ECO:0000259" key="3">
    <source>
        <dbReference type="Pfam" id="PF00382"/>
    </source>
</evidence>
<dbReference type="Gene3D" id="1.10.472.10">
    <property type="entry name" value="Cyclin-like"/>
    <property type="match status" value="1"/>
</dbReference>
<dbReference type="CDD" id="cd00043">
    <property type="entry name" value="CYCLIN_SF"/>
    <property type="match status" value="1"/>
</dbReference>
<name>A0A6C0H8A6_9ZZZZ</name>
<dbReference type="SUPFAM" id="SSF47954">
    <property type="entry name" value="Cyclin-like"/>
    <property type="match status" value="2"/>
</dbReference>
<reference evidence="4" key="1">
    <citation type="journal article" date="2020" name="Nature">
        <title>Giant virus diversity and host interactions through global metagenomics.</title>
        <authorList>
            <person name="Schulz F."/>
            <person name="Roux S."/>
            <person name="Paez-Espino D."/>
            <person name="Jungbluth S."/>
            <person name="Walsh D.A."/>
            <person name="Denef V.J."/>
            <person name="McMahon K.D."/>
            <person name="Konstantinidis K.T."/>
            <person name="Eloe-Fadrosh E.A."/>
            <person name="Kyrpides N.C."/>
            <person name="Woyke T."/>
        </authorList>
    </citation>
    <scope>NUCLEOTIDE SEQUENCE</scope>
    <source>
        <strain evidence="4">GVMAG-M-3300023179-82</strain>
    </source>
</reference>
<dbReference type="AlphaFoldDB" id="A0A6C0H8A6"/>
<evidence type="ECO:0000256" key="1">
    <source>
        <dbReference type="ARBA" id="ARBA00023015"/>
    </source>
</evidence>
<dbReference type="GO" id="GO:0017025">
    <property type="term" value="F:TBP-class protein binding"/>
    <property type="evidence" value="ECO:0007669"/>
    <property type="project" value="InterPro"/>
</dbReference>
<dbReference type="PRINTS" id="PR00685">
    <property type="entry name" value="TIFACTORIIB"/>
</dbReference>
<keyword evidence="1" id="KW-0805">Transcription regulation</keyword>
<dbReference type="InterPro" id="IPR013150">
    <property type="entry name" value="TFIIB_cyclin"/>
</dbReference>
<evidence type="ECO:0000256" key="2">
    <source>
        <dbReference type="ARBA" id="ARBA00023163"/>
    </source>
</evidence>
<dbReference type="SUPFAM" id="SSF57783">
    <property type="entry name" value="Zinc beta-ribbon"/>
    <property type="match status" value="1"/>
</dbReference>
<evidence type="ECO:0000313" key="4">
    <source>
        <dbReference type="EMBL" id="QHT76744.1"/>
    </source>
</evidence>